<reference evidence="5 6" key="1">
    <citation type="submission" date="2023-03" db="EMBL/GenBank/DDBJ databases">
        <title>Paludisphaera mucosa sp. nov. a novel planctomycete from northern fen.</title>
        <authorList>
            <person name="Ivanova A."/>
        </authorList>
    </citation>
    <scope>NUCLEOTIDE SEQUENCE [LARGE SCALE GENOMIC DNA]</scope>
    <source>
        <strain evidence="5 6">Pla2</strain>
    </source>
</reference>
<name>A0ABT6F8N7_9BACT</name>
<feature type="coiled-coil region" evidence="3">
    <location>
        <begin position="70"/>
        <end position="139"/>
    </location>
</feature>
<dbReference type="EMBL" id="JARRAG010000001">
    <property type="protein sequence ID" value="MDG3003954.1"/>
    <property type="molecule type" value="Genomic_DNA"/>
</dbReference>
<dbReference type="PANTHER" id="PTHR35089">
    <property type="entry name" value="CHAPERONE PROTEIN SKP"/>
    <property type="match status" value="1"/>
</dbReference>
<gene>
    <name evidence="5" type="ORF">PZE19_09235</name>
</gene>
<organism evidence="5 6">
    <name type="scientific">Paludisphaera mucosa</name>
    <dbReference type="NCBI Taxonomy" id="3030827"/>
    <lineage>
        <taxon>Bacteria</taxon>
        <taxon>Pseudomonadati</taxon>
        <taxon>Planctomycetota</taxon>
        <taxon>Planctomycetia</taxon>
        <taxon>Isosphaerales</taxon>
        <taxon>Isosphaeraceae</taxon>
        <taxon>Paludisphaera</taxon>
    </lineage>
</organism>
<comment type="similarity">
    <text evidence="1">Belongs to the Skp family.</text>
</comment>
<dbReference type="PANTHER" id="PTHR35089:SF1">
    <property type="entry name" value="CHAPERONE PROTEIN SKP"/>
    <property type="match status" value="1"/>
</dbReference>
<evidence type="ECO:0000256" key="1">
    <source>
        <dbReference type="ARBA" id="ARBA00009091"/>
    </source>
</evidence>
<dbReference type="Proteomes" id="UP001216907">
    <property type="component" value="Unassembled WGS sequence"/>
</dbReference>
<keyword evidence="6" id="KW-1185">Reference proteome</keyword>
<dbReference type="Pfam" id="PF03938">
    <property type="entry name" value="OmpH"/>
    <property type="match status" value="1"/>
</dbReference>
<dbReference type="Gene3D" id="3.30.910.20">
    <property type="entry name" value="Skp domain"/>
    <property type="match status" value="1"/>
</dbReference>
<dbReference type="SUPFAM" id="SSF111384">
    <property type="entry name" value="OmpH-like"/>
    <property type="match status" value="1"/>
</dbReference>
<dbReference type="RefSeq" id="WP_277860298.1">
    <property type="nucleotide sequence ID" value="NZ_JARRAG010000001.1"/>
</dbReference>
<evidence type="ECO:0000256" key="4">
    <source>
        <dbReference type="SAM" id="MobiDB-lite"/>
    </source>
</evidence>
<dbReference type="SMART" id="SM00935">
    <property type="entry name" value="OmpH"/>
    <property type="match status" value="1"/>
</dbReference>
<evidence type="ECO:0000313" key="6">
    <source>
        <dbReference type="Proteomes" id="UP001216907"/>
    </source>
</evidence>
<evidence type="ECO:0000313" key="5">
    <source>
        <dbReference type="EMBL" id="MDG3003954.1"/>
    </source>
</evidence>
<sequence length="249" mass="26540">MVLSSRLIVAAGLGVVGAGLLVAPIQGQQDGAVRKTNGGASQFKEGTPPVIGTIDLDGVFKNYEKVKYANEEFQASLLAKRNELMKIQQEMTQEAELLQRYAPGQEEYKKQENKLTVLKAQIEAGREQAEREFQSKEAEAMASLYNEVTEVAKRVAKSRKMTYVVKVTNQAPSGTNPNSVMAAMANPMIYFDPANDITQDVVYNLNKVYKDAGGPIAKGVAAPAAKAALGAPAAATPPAAAAAPKATVR</sequence>
<dbReference type="InterPro" id="IPR024930">
    <property type="entry name" value="Skp_dom_sf"/>
</dbReference>
<evidence type="ECO:0000256" key="3">
    <source>
        <dbReference type="SAM" id="Coils"/>
    </source>
</evidence>
<protein>
    <submittedName>
        <fullName evidence="5">OmpH family outer membrane protein</fullName>
    </submittedName>
</protein>
<proteinExistence type="inferred from homology"/>
<keyword evidence="2" id="KW-0732">Signal</keyword>
<keyword evidence="3" id="KW-0175">Coiled coil</keyword>
<comment type="caution">
    <text evidence="5">The sequence shown here is derived from an EMBL/GenBank/DDBJ whole genome shotgun (WGS) entry which is preliminary data.</text>
</comment>
<feature type="region of interest" description="Disordered" evidence="4">
    <location>
        <begin position="230"/>
        <end position="249"/>
    </location>
</feature>
<evidence type="ECO:0000256" key="2">
    <source>
        <dbReference type="ARBA" id="ARBA00022729"/>
    </source>
</evidence>
<dbReference type="InterPro" id="IPR005632">
    <property type="entry name" value="Chaperone_Skp"/>
</dbReference>
<accession>A0ABT6F8N7</accession>